<gene>
    <name evidence="1" type="ORF">GGR00_005524</name>
</gene>
<accession>A0A7X0FDH1</accession>
<keyword evidence="2" id="KW-1185">Reference proteome</keyword>
<evidence type="ECO:0000313" key="2">
    <source>
        <dbReference type="Proteomes" id="UP000536262"/>
    </source>
</evidence>
<protein>
    <submittedName>
        <fullName evidence="1">Uncharacterized protein</fullName>
    </submittedName>
</protein>
<dbReference type="AlphaFoldDB" id="A0A7X0FDH1"/>
<organism evidence="1 2">
    <name type="scientific">Aminobacter aganoensis</name>
    <dbReference type="NCBI Taxonomy" id="83264"/>
    <lineage>
        <taxon>Bacteria</taxon>
        <taxon>Pseudomonadati</taxon>
        <taxon>Pseudomonadota</taxon>
        <taxon>Alphaproteobacteria</taxon>
        <taxon>Hyphomicrobiales</taxon>
        <taxon>Phyllobacteriaceae</taxon>
        <taxon>Aminobacter</taxon>
    </lineage>
</organism>
<dbReference type="RefSeq" id="WP_184702534.1">
    <property type="nucleotide sequence ID" value="NZ_BAABEG010000004.1"/>
</dbReference>
<proteinExistence type="predicted"/>
<name>A0A7X0FDH1_9HYPH</name>
<evidence type="ECO:0000313" key="1">
    <source>
        <dbReference type="EMBL" id="MBB6357700.1"/>
    </source>
</evidence>
<dbReference type="EMBL" id="JACHOU010000029">
    <property type="protein sequence ID" value="MBB6357700.1"/>
    <property type="molecule type" value="Genomic_DNA"/>
</dbReference>
<reference evidence="1 2" key="1">
    <citation type="submission" date="2020-08" db="EMBL/GenBank/DDBJ databases">
        <title>Genomic Encyclopedia of Type Strains, Phase IV (KMG-IV): sequencing the most valuable type-strain genomes for metagenomic binning, comparative biology and taxonomic classification.</title>
        <authorList>
            <person name="Goeker M."/>
        </authorList>
    </citation>
    <scope>NUCLEOTIDE SEQUENCE [LARGE SCALE GENOMIC DNA]</scope>
    <source>
        <strain evidence="1 2">DSM 7051</strain>
    </source>
</reference>
<sequence length="82" mass="9337">MGRPSRREKLTDSEIEAVVLAAIPLRAAIQKCFISLKPFNETYTLLNDHIGRLDTMLESITRRKIDYRGRDLGLLPKSLGRP</sequence>
<comment type="caution">
    <text evidence="1">The sequence shown here is derived from an EMBL/GenBank/DDBJ whole genome shotgun (WGS) entry which is preliminary data.</text>
</comment>
<dbReference type="Proteomes" id="UP000536262">
    <property type="component" value="Unassembled WGS sequence"/>
</dbReference>